<comment type="cofactor">
    <cofactor evidence="6">
        <name>[4Fe-4S] cluster</name>
        <dbReference type="ChEBI" id="CHEBI:49883"/>
    </cofactor>
    <text evidence="6">Binds 1 [4Fe-4S] cluster per subunit.</text>
</comment>
<evidence type="ECO:0000256" key="5">
    <source>
        <dbReference type="ARBA" id="ARBA00023239"/>
    </source>
</evidence>
<reference evidence="8" key="1">
    <citation type="submission" date="2020-08" db="EMBL/GenBank/DDBJ databases">
        <title>Genome public.</title>
        <authorList>
            <person name="Liu C."/>
            <person name="Sun Q."/>
        </authorList>
    </citation>
    <scope>NUCLEOTIDE SEQUENCE</scope>
    <source>
        <strain evidence="8">NSJ-55</strain>
    </source>
</reference>
<dbReference type="GO" id="GO:0003861">
    <property type="term" value="F:3-isopropylmalate dehydratase activity"/>
    <property type="evidence" value="ECO:0007669"/>
    <property type="project" value="UniProtKB-UniRule"/>
</dbReference>
<dbReference type="NCBIfam" id="TIGR01343">
    <property type="entry name" value="hacA_fam"/>
    <property type="match status" value="1"/>
</dbReference>
<comment type="similarity">
    <text evidence="6">Belongs to the aconitase/IPM isomerase family. LeuC type 2 subfamily.</text>
</comment>
<keyword evidence="5 6" id="KW-0456">Lyase</keyword>
<dbReference type="InterPro" id="IPR001030">
    <property type="entry name" value="Acoase/IPM_deHydtase_lsu_aba"/>
</dbReference>
<dbReference type="InterPro" id="IPR050067">
    <property type="entry name" value="IPM_dehydratase_rel_enz"/>
</dbReference>
<dbReference type="PRINTS" id="PR00415">
    <property type="entry name" value="ACONITASE"/>
</dbReference>
<evidence type="ECO:0000256" key="3">
    <source>
        <dbReference type="ARBA" id="ARBA00023004"/>
    </source>
</evidence>
<feature type="domain" description="Aconitase/3-isopropylmalate dehydratase large subunit alpha/beta/alpha" evidence="7">
    <location>
        <begin position="8"/>
        <end position="408"/>
    </location>
</feature>
<dbReference type="InterPro" id="IPR006251">
    <property type="entry name" value="Homoacnase/IPMdehydase_lsu"/>
</dbReference>
<feature type="binding site" evidence="6">
    <location>
        <position position="362"/>
    </location>
    <ligand>
        <name>[4Fe-4S] cluster</name>
        <dbReference type="ChEBI" id="CHEBI:49883"/>
    </ligand>
</feature>
<dbReference type="NCBIfam" id="NF001614">
    <property type="entry name" value="PRK00402.1"/>
    <property type="match status" value="1"/>
</dbReference>
<comment type="catalytic activity">
    <reaction evidence="6">
        <text>(2R,3S)-3-isopropylmalate = (2S)-2-isopropylmalate</text>
        <dbReference type="Rhea" id="RHEA:32287"/>
        <dbReference type="ChEBI" id="CHEBI:1178"/>
        <dbReference type="ChEBI" id="CHEBI:35121"/>
        <dbReference type="EC" id="4.2.1.33"/>
    </reaction>
</comment>
<feature type="binding site" evidence="6">
    <location>
        <position position="359"/>
    </location>
    <ligand>
        <name>[4Fe-4S] cluster</name>
        <dbReference type="ChEBI" id="CHEBI:49883"/>
    </ligand>
</feature>
<dbReference type="InterPro" id="IPR015931">
    <property type="entry name" value="Acnase/IPM_dHydase_lsu_aba_1/3"/>
</dbReference>
<keyword evidence="1 6" id="KW-0004">4Fe-4S</keyword>
<dbReference type="PANTHER" id="PTHR43822">
    <property type="entry name" value="HOMOACONITASE, MITOCHONDRIAL-RELATED"/>
    <property type="match status" value="1"/>
</dbReference>
<keyword evidence="4 6" id="KW-0411">Iron-sulfur</keyword>
<accession>A0A923RQ85</accession>
<evidence type="ECO:0000256" key="4">
    <source>
        <dbReference type="ARBA" id="ARBA00023014"/>
    </source>
</evidence>
<dbReference type="PANTHER" id="PTHR43822:SF2">
    <property type="entry name" value="HOMOACONITASE, MITOCHONDRIAL"/>
    <property type="match status" value="1"/>
</dbReference>
<proteinExistence type="inferred from homology"/>
<keyword evidence="6" id="KW-0432">Leucine biosynthesis</keyword>
<evidence type="ECO:0000313" key="8">
    <source>
        <dbReference type="EMBL" id="MBC5689309.1"/>
    </source>
</evidence>
<evidence type="ECO:0000313" key="9">
    <source>
        <dbReference type="Proteomes" id="UP000652477"/>
    </source>
</evidence>
<dbReference type="EMBL" id="JACOPF010000002">
    <property type="protein sequence ID" value="MBC5689309.1"/>
    <property type="molecule type" value="Genomic_DNA"/>
</dbReference>
<evidence type="ECO:0000256" key="2">
    <source>
        <dbReference type="ARBA" id="ARBA00022723"/>
    </source>
</evidence>
<protein>
    <recommendedName>
        <fullName evidence="6">3-isopropylmalate dehydratase large subunit</fullName>
        <ecNumber evidence="6">4.2.1.33</ecNumber>
    </recommendedName>
    <alternativeName>
        <fullName evidence="6">Alpha-IPM isomerase</fullName>
        <shortName evidence="6">IPMI</shortName>
    </alternativeName>
    <alternativeName>
        <fullName evidence="6">Isopropylmalate isomerase</fullName>
    </alternativeName>
</protein>
<evidence type="ECO:0000256" key="6">
    <source>
        <dbReference type="HAMAP-Rule" id="MF_01027"/>
    </source>
</evidence>
<dbReference type="InterPro" id="IPR036008">
    <property type="entry name" value="Aconitase_4Fe-4S_dom"/>
</dbReference>
<dbReference type="NCBIfam" id="TIGR02086">
    <property type="entry name" value="IPMI_arch"/>
    <property type="match status" value="1"/>
</dbReference>
<feature type="binding site" evidence="6">
    <location>
        <position position="299"/>
    </location>
    <ligand>
        <name>[4Fe-4S] cluster</name>
        <dbReference type="ChEBI" id="CHEBI:49883"/>
    </ligand>
</feature>
<dbReference type="Proteomes" id="UP000652477">
    <property type="component" value="Unassembled WGS sequence"/>
</dbReference>
<keyword evidence="9" id="KW-1185">Reference proteome</keyword>
<dbReference type="AlphaFoldDB" id="A0A923RQ85"/>
<keyword evidence="6" id="KW-0100">Branched-chain amino acid biosynthesis</keyword>
<keyword evidence="6" id="KW-0028">Amino-acid biosynthesis</keyword>
<keyword evidence="3 6" id="KW-0408">Iron</keyword>
<dbReference type="InterPro" id="IPR011826">
    <property type="entry name" value="HAcnase/IPMdehydase_lsu_prok"/>
</dbReference>
<organism evidence="8 9">
    <name type="scientific">Mediterraneibacter hominis</name>
    <dbReference type="NCBI Taxonomy" id="2763054"/>
    <lineage>
        <taxon>Bacteria</taxon>
        <taxon>Bacillati</taxon>
        <taxon>Bacillota</taxon>
        <taxon>Clostridia</taxon>
        <taxon>Lachnospirales</taxon>
        <taxon>Lachnospiraceae</taxon>
        <taxon>Mediterraneibacter</taxon>
    </lineage>
</organism>
<sequence length="416" mass="44567">MGMTITEKILAKASGRESVRAGEIITAKVDLAMIQDALGPIVYKEFRELGVPVWDRDKVFPVIDHSCLPGSVENAVTISETVKFARDYDIPNFYNMQGVSHQIIVETGSVLPGQVAVGTDSHTCTYGAMGAFSTGIGSTEMCAVLATGKLWFKVPETIQVTVAGKLQKYVMSKDIILKLLSMIGANGATYQTLEFSGETIEDMSLESRFTICNMAIEAGAKNGIIKPDKKTYAYMQKQGTEIVDWNGLYSDADAVYVRKIKMDVSDLAPQVAVPFSPANGVDVTEVEGTKLDQIIIGACTNGRIEDIKTAAEIIQGHKIPHAFKCFIVPASNKVYTEAAKKGYLAALSEAGCIIVNPGCGGCGIQMPMAVGEKCLGTHNRNFRGRMGSPESTVFLASPATAAASALKGKITDPRKL</sequence>
<dbReference type="HAMAP" id="MF_01027">
    <property type="entry name" value="LeuC_type2"/>
    <property type="match status" value="1"/>
</dbReference>
<comment type="pathway">
    <text evidence="6">Amino-acid biosynthesis; L-leucine biosynthesis; L-leucine from 3-methyl-2-oxobutanoate: step 2/4.</text>
</comment>
<dbReference type="GO" id="GO:0051539">
    <property type="term" value="F:4 iron, 4 sulfur cluster binding"/>
    <property type="evidence" value="ECO:0007669"/>
    <property type="project" value="UniProtKB-KW"/>
</dbReference>
<name>A0A923RQ85_9FIRM</name>
<comment type="function">
    <text evidence="6">Catalyzes the isomerization between 2-isopropylmalate and 3-isopropylmalate, via the formation of 2-isopropylmaleate.</text>
</comment>
<gene>
    <name evidence="6" type="primary">leuC</name>
    <name evidence="8" type="ORF">H8S37_10315</name>
</gene>
<dbReference type="EC" id="4.2.1.33" evidence="6"/>
<evidence type="ECO:0000259" key="7">
    <source>
        <dbReference type="Pfam" id="PF00330"/>
    </source>
</evidence>
<keyword evidence="2 6" id="KW-0479">Metal-binding</keyword>
<dbReference type="RefSeq" id="WP_186875982.1">
    <property type="nucleotide sequence ID" value="NZ_JACOPF010000002.1"/>
</dbReference>
<dbReference type="GO" id="GO:0009098">
    <property type="term" value="P:L-leucine biosynthetic process"/>
    <property type="evidence" value="ECO:0007669"/>
    <property type="project" value="UniProtKB-UniRule"/>
</dbReference>
<evidence type="ECO:0000256" key="1">
    <source>
        <dbReference type="ARBA" id="ARBA00022485"/>
    </source>
</evidence>
<dbReference type="GO" id="GO:0046872">
    <property type="term" value="F:metal ion binding"/>
    <property type="evidence" value="ECO:0007669"/>
    <property type="project" value="UniProtKB-KW"/>
</dbReference>
<comment type="caution">
    <text evidence="8">The sequence shown here is derived from an EMBL/GenBank/DDBJ whole genome shotgun (WGS) entry which is preliminary data.</text>
</comment>
<dbReference type="Pfam" id="PF00330">
    <property type="entry name" value="Aconitase"/>
    <property type="match status" value="1"/>
</dbReference>
<dbReference type="SUPFAM" id="SSF53732">
    <property type="entry name" value="Aconitase iron-sulfur domain"/>
    <property type="match status" value="1"/>
</dbReference>
<comment type="subunit">
    <text evidence="6">Heterodimer of LeuC and LeuD.</text>
</comment>
<dbReference type="Gene3D" id="3.30.499.10">
    <property type="entry name" value="Aconitase, domain 3"/>
    <property type="match status" value="2"/>
</dbReference>